<evidence type="ECO:0000259" key="7">
    <source>
        <dbReference type="Pfam" id="PF03828"/>
    </source>
</evidence>
<dbReference type="CDD" id="cd05402">
    <property type="entry name" value="NT_PAP_TUTase"/>
    <property type="match status" value="1"/>
</dbReference>
<evidence type="ECO:0000259" key="8">
    <source>
        <dbReference type="Pfam" id="PF22600"/>
    </source>
</evidence>
<comment type="similarity">
    <text evidence="2">Belongs to the DNA polymerase type-B-like family.</text>
</comment>
<dbReference type="GO" id="GO:0043634">
    <property type="term" value="P:polyadenylation-dependent ncRNA catabolic process"/>
    <property type="evidence" value="ECO:0007669"/>
    <property type="project" value="TreeGrafter"/>
</dbReference>
<dbReference type="GO" id="GO:0010629">
    <property type="term" value="P:negative regulation of gene expression"/>
    <property type="evidence" value="ECO:0007669"/>
    <property type="project" value="UniProtKB-ARBA"/>
</dbReference>
<dbReference type="FunFam" id="3.30.460.10:FF:000006">
    <property type="entry name" value="non-canonical poly(A) RNA polymerase PAPD5"/>
    <property type="match status" value="1"/>
</dbReference>
<feature type="domain" description="PAP-associated" evidence="7">
    <location>
        <begin position="278"/>
        <end position="336"/>
    </location>
</feature>
<reference evidence="9 10" key="1">
    <citation type="submission" date="2016-10" db="EMBL/GenBank/DDBJ databases">
        <title>The genome of Paramicrosporidium saccamoebae is the missing link in understanding Cryptomycota and Microsporidia evolution.</title>
        <authorList>
            <person name="Quandt C.A."/>
            <person name="Beaudet D."/>
            <person name="Corsaro D."/>
            <person name="Michel R."/>
            <person name="Corradi N."/>
            <person name="James T."/>
        </authorList>
    </citation>
    <scope>NUCLEOTIDE SEQUENCE [LARGE SCALE GENOMIC DNA]</scope>
    <source>
        <strain evidence="9 10">KSL3</strain>
    </source>
</reference>
<dbReference type="Gene3D" id="1.10.1410.10">
    <property type="match status" value="1"/>
</dbReference>
<dbReference type="SUPFAM" id="SSF81301">
    <property type="entry name" value="Nucleotidyltransferase"/>
    <property type="match status" value="1"/>
</dbReference>
<evidence type="ECO:0000256" key="3">
    <source>
        <dbReference type="ARBA" id="ARBA00012388"/>
    </source>
</evidence>
<dbReference type="GO" id="GO:0071035">
    <property type="term" value="P:nuclear polyadenylation-dependent rRNA catabolic process"/>
    <property type="evidence" value="ECO:0007669"/>
    <property type="project" value="UniProtKB-ARBA"/>
</dbReference>
<dbReference type="InterPro" id="IPR045862">
    <property type="entry name" value="Trf4-like"/>
</dbReference>
<dbReference type="Proteomes" id="UP000240830">
    <property type="component" value="Unassembled WGS sequence"/>
</dbReference>
<accession>A0A2H9TIJ3</accession>
<keyword evidence="5" id="KW-0479">Metal-binding</keyword>
<dbReference type="FunFam" id="1.10.1410.10:FF:000003">
    <property type="entry name" value="non-canonical poly(A) RNA polymerase PAPD7"/>
    <property type="match status" value="1"/>
</dbReference>
<comment type="cofactor">
    <cofactor evidence="1">
        <name>Mn(2+)</name>
        <dbReference type="ChEBI" id="CHEBI:29035"/>
    </cofactor>
</comment>
<dbReference type="InterPro" id="IPR054708">
    <property type="entry name" value="MTPAP-like_central"/>
</dbReference>
<dbReference type="AlphaFoldDB" id="A0A2H9TIJ3"/>
<dbReference type="Gene3D" id="3.30.460.10">
    <property type="entry name" value="Beta Polymerase, domain 2"/>
    <property type="match status" value="1"/>
</dbReference>
<evidence type="ECO:0000313" key="10">
    <source>
        <dbReference type="Proteomes" id="UP000240830"/>
    </source>
</evidence>
<dbReference type="Pfam" id="PF03828">
    <property type="entry name" value="PAP_assoc"/>
    <property type="match status" value="1"/>
</dbReference>
<keyword evidence="4" id="KW-0808">Transferase</keyword>
<dbReference type="GO" id="GO:1990817">
    <property type="term" value="F:poly(A) RNA polymerase activity"/>
    <property type="evidence" value="ECO:0007669"/>
    <property type="project" value="UniProtKB-EC"/>
</dbReference>
<dbReference type="GO" id="GO:0031123">
    <property type="term" value="P:RNA 3'-end processing"/>
    <property type="evidence" value="ECO:0007669"/>
    <property type="project" value="TreeGrafter"/>
</dbReference>
<evidence type="ECO:0000256" key="1">
    <source>
        <dbReference type="ARBA" id="ARBA00001936"/>
    </source>
</evidence>
<comment type="caution">
    <text evidence="9">The sequence shown here is derived from an EMBL/GenBank/DDBJ whole genome shotgun (WGS) entry which is preliminary data.</text>
</comment>
<evidence type="ECO:0000256" key="5">
    <source>
        <dbReference type="ARBA" id="ARBA00022723"/>
    </source>
</evidence>
<dbReference type="GO" id="GO:0031499">
    <property type="term" value="C:TRAMP complex"/>
    <property type="evidence" value="ECO:0007669"/>
    <property type="project" value="UniProtKB-ARBA"/>
</dbReference>
<dbReference type="SUPFAM" id="SSF81631">
    <property type="entry name" value="PAP/OAS1 substrate-binding domain"/>
    <property type="match status" value="1"/>
</dbReference>
<dbReference type="InterPro" id="IPR043519">
    <property type="entry name" value="NT_sf"/>
</dbReference>
<dbReference type="GO" id="GO:0005730">
    <property type="term" value="C:nucleolus"/>
    <property type="evidence" value="ECO:0007669"/>
    <property type="project" value="TreeGrafter"/>
</dbReference>
<dbReference type="Pfam" id="PF22600">
    <property type="entry name" value="MTPAP-like_central"/>
    <property type="match status" value="1"/>
</dbReference>
<dbReference type="EMBL" id="MTSL01000169">
    <property type="protein sequence ID" value="PJF17571.1"/>
    <property type="molecule type" value="Genomic_DNA"/>
</dbReference>
<proteinExistence type="inferred from homology"/>
<dbReference type="OrthoDB" id="273917at2759"/>
<dbReference type="PANTHER" id="PTHR23092:SF15">
    <property type="entry name" value="INACTIVE NON-CANONICAL POLY(A) RNA POLYMERASE PROTEIN TRF4-2-RELATED"/>
    <property type="match status" value="1"/>
</dbReference>
<name>A0A2H9TIJ3_9FUNG</name>
<protein>
    <recommendedName>
        <fullName evidence="3">polynucleotide adenylyltransferase</fullName>
        <ecNumber evidence="3">2.7.7.19</ecNumber>
    </recommendedName>
</protein>
<dbReference type="GO" id="GO:0046872">
    <property type="term" value="F:metal ion binding"/>
    <property type="evidence" value="ECO:0007669"/>
    <property type="project" value="UniProtKB-KW"/>
</dbReference>
<feature type="domain" description="Poly(A) RNA polymerase mitochondrial-like central palm" evidence="8">
    <location>
        <begin position="82"/>
        <end position="213"/>
    </location>
</feature>
<evidence type="ECO:0000256" key="6">
    <source>
        <dbReference type="ARBA" id="ARBA00022842"/>
    </source>
</evidence>
<sequence length="411" mass="47574">MDIQIDRDELQRIQEQHRSNTIHYEVMDAEFIEFDVEVLEEPEKPKETRPRGKPAPVTSVLRYNVPWMDRQRRYSTHPTERLHQEIVDFANYVSPTEEERYSRSEAVRRLTEVVQSLWREATVQVFGSFDSQLYLPSSDLDVVVVHQDLQLDDYTKPPLKKLAKALLKAGIPIPETVKVITKARVPIIKYVDHNTDFEIDVSFNVTSGLEAATFMQKQMKAQSAIRPFTLVMKHFLHMRELNEVFHGGLGSFSIMCLVISFLQMHPLVQTGLIRAHENLGVLVLEFFELYGRNFNSDIVGISVQKDGSYYDKEERGWLQEAKPHLLSIEDPQTEENDISKGSFAYGAVRHCFEHAFNVLRCAMQEFEVLQRRQADKGKNDPQPMPSLLGSIITLDPKLLRHRYYIQQTANI</sequence>
<organism evidence="9 10">
    <name type="scientific">Paramicrosporidium saccamoebae</name>
    <dbReference type="NCBI Taxonomy" id="1246581"/>
    <lineage>
        <taxon>Eukaryota</taxon>
        <taxon>Fungi</taxon>
        <taxon>Fungi incertae sedis</taxon>
        <taxon>Cryptomycota</taxon>
        <taxon>Cryptomycota incertae sedis</taxon>
        <taxon>Paramicrosporidium</taxon>
    </lineage>
</organism>
<keyword evidence="6" id="KW-0460">Magnesium</keyword>
<evidence type="ECO:0000256" key="4">
    <source>
        <dbReference type="ARBA" id="ARBA00022679"/>
    </source>
</evidence>
<dbReference type="PANTHER" id="PTHR23092">
    <property type="entry name" value="POLY(A) RNA POLYMERASE"/>
    <property type="match status" value="1"/>
</dbReference>
<evidence type="ECO:0000313" key="9">
    <source>
        <dbReference type="EMBL" id="PJF17571.1"/>
    </source>
</evidence>
<dbReference type="InterPro" id="IPR002058">
    <property type="entry name" value="PAP_assoc"/>
</dbReference>
<dbReference type="GO" id="GO:0003729">
    <property type="term" value="F:mRNA binding"/>
    <property type="evidence" value="ECO:0007669"/>
    <property type="project" value="TreeGrafter"/>
</dbReference>
<gene>
    <name evidence="9" type="ORF">PSACC_02628</name>
</gene>
<dbReference type="EC" id="2.7.7.19" evidence="3"/>
<keyword evidence="10" id="KW-1185">Reference proteome</keyword>
<dbReference type="STRING" id="1246581.A0A2H9TIJ3"/>
<evidence type="ECO:0000256" key="2">
    <source>
        <dbReference type="ARBA" id="ARBA00008593"/>
    </source>
</evidence>